<reference evidence="2" key="1">
    <citation type="submission" date="2021-04" db="EMBL/GenBank/DDBJ databases">
        <title>Proteiniclasticum sedimins sp. nov., an obligate anaerobic bacterium isolated from anaerobic sludge.</title>
        <authorList>
            <person name="Liu J."/>
        </authorList>
    </citation>
    <scope>NUCLEOTIDE SEQUENCE</scope>
    <source>
        <strain evidence="2">BAD-10</strain>
    </source>
</reference>
<dbReference type="AlphaFoldDB" id="A0A941HRN6"/>
<dbReference type="InterPro" id="IPR058780">
    <property type="entry name" value="YhfM-like_dom"/>
</dbReference>
<dbReference type="EMBL" id="JAGSCS010000010">
    <property type="protein sequence ID" value="MBR0576432.1"/>
    <property type="molecule type" value="Genomic_DNA"/>
</dbReference>
<evidence type="ECO:0000259" key="1">
    <source>
        <dbReference type="Pfam" id="PF26353"/>
    </source>
</evidence>
<proteinExistence type="predicted"/>
<accession>A0A941HRN6</accession>
<organism evidence="2 3">
    <name type="scientific">Proteiniclasticum sediminis</name>
    <dbReference type="NCBI Taxonomy" id="2804028"/>
    <lineage>
        <taxon>Bacteria</taxon>
        <taxon>Bacillati</taxon>
        <taxon>Bacillota</taxon>
        <taxon>Clostridia</taxon>
        <taxon>Eubacteriales</taxon>
        <taxon>Clostridiaceae</taxon>
        <taxon>Proteiniclasticum</taxon>
    </lineage>
</organism>
<dbReference type="RefSeq" id="WP_211801369.1">
    <property type="nucleotide sequence ID" value="NZ_JAGSCS010000010.1"/>
</dbReference>
<protein>
    <recommendedName>
        <fullName evidence="1">YhfM-like domain-containing protein</fullName>
    </recommendedName>
</protein>
<feature type="domain" description="YhfM-like" evidence="1">
    <location>
        <begin position="45"/>
        <end position="146"/>
    </location>
</feature>
<sequence>MKRKTSLILGFLLAVGLFMGCSRIDSLKVKYGMKNLDFEFMTTGDIDSIIIQSTRDPGFRFIVTDPSTIRELYTSLSSAKKTTERITHDADYIFEFHDLDGNVRKYSYVAGMSDQQRANFYNEEDSYIVTDRIDNNLIRNLYSLRKPKYFEEIYYGTLLELMASLREEFPDKTMGIRLYGDSDILKYQLSKDIENFRTEALQWNTVVLNPGEKSDIVLEVKTQGFTTLVYKAVVTLKMESESMSRNYYIYGKYSNDLTGWETLISETKPEGF</sequence>
<evidence type="ECO:0000313" key="3">
    <source>
        <dbReference type="Proteomes" id="UP000675379"/>
    </source>
</evidence>
<dbReference type="Pfam" id="PF26353">
    <property type="entry name" value="YhfM"/>
    <property type="match status" value="1"/>
</dbReference>
<dbReference type="Proteomes" id="UP000675379">
    <property type="component" value="Unassembled WGS sequence"/>
</dbReference>
<name>A0A941HRN6_9CLOT</name>
<keyword evidence="3" id="KW-1185">Reference proteome</keyword>
<dbReference type="PROSITE" id="PS51257">
    <property type="entry name" value="PROKAR_LIPOPROTEIN"/>
    <property type="match status" value="1"/>
</dbReference>
<evidence type="ECO:0000313" key="2">
    <source>
        <dbReference type="EMBL" id="MBR0576432.1"/>
    </source>
</evidence>
<comment type="caution">
    <text evidence="2">The sequence shown here is derived from an EMBL/GenBank/DDBJ whole genome shotgun (WGS) entry which is preliminary data.</text>
</comment>
<gene>
    <name evidence="2" type="ORF">KCG48_08770</name>
</gene>